<dbReference type="AlphaFoldDB" id="A0A6H5IT72"/>
<reference evidence="1 2" key="1">
    <citation type="submission" date="2020-02" db="EMBL/GenBank/DDBJ databases">
        <authorList>
            <person name="Ferguson B K."/>
        </authorList>
    </citation>
    <scope>NUCLEOTIDE SEQUENCE [LARGE SCALE GENOMIC DNA]</scope>
</reference>
<protein>
    <submittedName>
        <fullName evidence="1">Uncharacterized protein</fullName>
    </submittedName>
</protein>
<organism evidence="1 2">
    <name type="scientific">Trichogramma brassicae</name>
    <dbReference type="NCBI Taxonomy" id="86971"/>
    <lineage>
        <taxon>Eukaryota</taxon>
        <taxon>Metazoa</taxon>
        <taxon>Ecdysozoa</taxon>
        <taxon>Arthropoda</taxon>
        <taxon>Hexapoda</taxon>
        <taxon>Insecta</taxon>
        <taxon>Pterygota</taxon>
        <taxon>Neoptera</taxon>
        <taxon>Endopterygota</taxon>
        <taxon>Hymenoptera</taxon>
        <taxon>Apocrita</taxon>
        <taxon>Proctotrupomorpha</taxon>
        <taxon>Chalcidoidea</taxon>
        <taxon>Trichogrammatidae</taxon>
        <taxon>Trichogramma</taxon>
    </lineage>
</organism>
<evidence type="ECO:0000313" key="1">
    <source>
        <dbReference type="EMBL" id="CAB0040346.1"/>
    </source>
</evidence>
<proteinExistence type="predicted"/>
<dbReference type="Proteomes" id="UP000479190">
    <property type="component" value="Unassembled WGS sequence"/>
</dbReference>
<sequence>MASERASNVAGALSRIMPTIGGPRSSRRKLYASVVDSILLYGAPIWSCATETQAYFRQAESVHRRACLRVISGRPHVSYEATYVLAGIPSLALFADERLRIHLRRPEDAKEEERLETLRKWQEQWDRSTKGRWTYRLIPNIRDIKNVKWRRANRPYRIRPSSDAVGKNFIIGTSCTYAHLSEEVLGRPPSLGRAVGPMLGFVKKLKMKQCVLHTWMITVVEDHNVDNDRKISRFYIRNRTFSIFSSSEEGKSARSTKKVVFRSALLYTVRRANRPYWVRPSSYAVDNNFYVGTSCTSTYLSEEVLSLPPSFWAQVTHLSILAEEIPCILHHSWPMFCWNNKSSTLDFVFDRI</sequence>
<gene>
    <name evidence="1" type="ORF">TBRA_LOCUS12065</name>
</gene>
<dbReference type="OrthoDB" id="7697131at2759"/>
<evidence type="ECO:0000313" key="2">
    <source>
        <dbReference type="Proteomes" id="UP000479190"/>
    </source>
</evidence>
<accession>A0A6H5IT72</accession>
<dbReference type="EMBL" id="CADCXV010001017">
    <property type="protein sequence ID" value="CAB0040346.1"/>
    <property type="molecule type" value="Genomic_DNA"/>
</dbReference>
<keyword evidence="2" id="KW-1185">Reference proteome</keyword>
<name>A0A6H5IT72_9HYME</name>